<protein>
    <submittedName>
        <fullName evidence="3">Glycosyltransferase involved in cell wall biosynthesis</fullName>
    </submittedName>
</protein>
<dbReference type="PANTHER" id="PTHR46401">
    <property type="entry name" value="GLYCOSYLTRANSFERASE WBBK-RELATED"/>
    <property type="match status" value="1"/>
</dbReference>
<dbReference type="Pfam" id="PF00534">
    <property type="entry name" value="Glycos_transf_1"/>
    <property type="match status" value="1"/>
</dbReference>
<proteinExistence type="predicted"/>
<keyword evidence="1 3" id="KW-0808">Transferase</keyword>
<accession>A0A7W8HBR3</accession>
<dbReference type="Proteomes" id="UP000543642">
    <property type="component" value="Unassembled WGS sequence"/>
</dbReference>
<dbReference type="GO" id="GO:0009103">
    <property type="term" value="P:lipopolysaccharide biosynthetic process"/>
    <property type="evidence" value="ECO:0007669"/>
    <property type="project" value="TreeGrafter"/>
</dbReference>
<dbReference type="AlphaFoldDB" id="A0A7W8HBR3"/>
<dbReference type="SUPFAM" id="SSF53756">
    <property type="entry name" value="UDP-Glycosyltransferase/glycogen phosphorylase"/>
    <property type="match status" value="1"/>
</dbReference>
<dbReference type="RefSeq" id="WP_183773783.1">
    <property type="nucleotide sequence ID" value="NZ_JACHFW010000007.1"/>
</dbReference>
<dbReference type="CDD" id="cd03801">
    <property type="entry name" value="GT4_PimA-like"/>
    <property type="match status" value="1"/>
</dbReference>
<reference evidence="3 4" key="1">
    <citation type="submission" date="2020-08" db="EMBL/GenBank/DDBJ databases">
        <title>Genomic Encyclopedia of Type Strains, Phase IV (KMG-IV): sequencing the most valuable type-strain genomes for metagenomic binning, comparative biology and taxonomic classification.</title>
        <authorList>
            <person name="Goeker M."/>
        </authorList>
    </citation>
    <scope>NUCLEOTIDE SEQUENCE [LARGE SCALE GENOMIC DNA]</scope>
    <source>
        <strain evidence="3 4">DSM 106146</strain>
    </source>
</reference>
<sequence length="399" mass="45972">MRRIGLINQRYGLEVNGGSEYYTRLIAEKLSKNFEVEVLTTTAIGYDTWENYYSEGTEVIEGVLVRRFKVDRTRDVASFNKMTDEISLNPGRTPKQEQDWVEAQGPVCKGLLDYIQKHEKEYDLFIFVTYLYYLTVRGLPQMAQKAVLIPTAHDEPYIYFSIYRDIFLKPQGIIYLTDEEKDFVEKTFHNENIPHIVEATGVDVPAGVDELAFRKKFHIWDKYLIYVGRIDATKGCDKLFDYFIAYKVRHPKSSLKLVLMGKRMIDIPDHPDIISLGFVSDEVKYNGIAGASALVLPSQYESLSISVLEAMSLHIPVIVNGKCQVLKGHCHKSDGGLYYDGYCEFEGILRWMLDHPRQWEEMGRNARVYIDKYYQWDVIIDHMTGFLNGIIDKAGGETA</sequence>
<dbReference type="EMBL" id="JACHFW010000007">
    <property type="protein sequence ID" value="MBB5264815.1"/>
    <property type="molecule type" value="Genomic_DNA"/>
</dbReference>
<dbReference type="InterPro" id="IPR001296">
    <property type="entry name" value="Glyco_trans_1"/>
</dbReference>
<comment type="caution">
    <text evidence="3">The sequence shown here is derived from an EMBL/GenBank/DDBJ whole genome shotgun (WGS) entry which is preliminary data.</text>
</comment>
<gene>
    <name evidence="3" type="ORF">HNP82_001954</name>
</gene>
<dbReference type="GO" id="GO:0016757">
    <property type="term" value="F:glycosyltransferase activity"/>
    <property type="evidence" value="ECO:0007669"/>
    <property type="project" value="InterPro"/>
</dbReference>
<keyword evidence="4" id="KW-1185">Reference proteome</keyword>
<feature type="domain" description="Glycosyl transferase family 1" evidence="2">
    <location>
        <begin position="221"/>
        <end position="367"/>
    </location>
</feature>
<dbReference type="Gene3D" id="3.40.50.2000">
    <property type="entry name" value="Glycogen Phosphorylase B"/>
    <property type="match status" value="2"/>
</dbReference>
<evidence type="ECO:0000256" key="1">
    <source>
        <dbReference type="ARBA" id="ARBA00022679"/>
    </source>
</evidence>
<evidence type="ECO:0000313" key="4">
    <source>
        <dbReference type="Proteomes" id="UP000543642"/>
    </source>
</evidence>
<name>A0A7W8HBR3_9FIRM</name>
<dbReference type="PANTHER" id="PTHR46401:SF2">
    <property type="entry name" value="GLYCOSYLTRANSFERASE WBBK-RELATED"/>
    <property type="match status" value="1"/>
</dbReference>
<evidence type="ECO:0000259" key="2">
    <source>
        <dbReference type="Pfam" id="PF00534"/>
    </source>
</evidence>
<organism evidence="3 4">
    <name type="scientific">Catenibacillus scindens</name>
    <dbReference type="NCBI Taxonomy" id="673271"/>
    <lineage>
        <taxon>Bacteria</taxon>
        <taxon>Bacillati</taxon>
        <taxon>Bacillota</taxon>
        <taxon>Clostridia</taxon>
        <taxon>Lachnospirales</taxon>
        <taxon>Lachnospiraceae</taxon>
        <taxon>Catenibacillus</taxon>
    </lineage>
</organism>
<evidence type="ECO:0000313" key="3">
    <source>
        <dbReference type="EMBL" id="MBB5264815.1"/>
    </source>
</evidence>